<accession>A0A947D3P9</accession>
<feature type="region of interest" description="Disordered" evidence="2">
    <location>
        <begin position="1"/>
        <end position="44"/>
    </location>
</feature>
<sequence>MNGERFRRSPACSPSVKAPPADGPKTLGNHLPSRSGSSHRRFSPAAMDVLRRIKTLYEAGLSTEEVRERLKADFPSVIEVEAVPAGGVPPKSTAEPVRALLVELGQIRLEVQAASKAAEKVQQEVTTIRERFNRHEEREIERARKLDELIAELRERKRRPWWARIFRRSTRKDLGILWRNFSNM</sequence>
<dbReference type="Gene3D" id="1.10.1660.10">
    <property type="match status" value="1"/>
</dbReference>
<dbReference type="SUPFAM" id="SSF46955">
    <property type="entry name" value="Putative DNA-binding domain"/>
    <property type="match status" value="1"/>
</dbReference>
<evidence type="ECO:0000256" key="1">
    <source>
        <dbReference type="SAM" id="Coils"/>
    </source>
</evidence>
<evidence type="ECO:0000313" key="4">
    <source>
        <dbReference type="EMBL" id="MBT9283466.1"/>
    </source>
</evidence>
<protein>
    <submittedName>
        <fullName evidence="4">MerR family transcriptional regulator</fullName>
    </submittedName>
</protein>
<dbReference type="AlphaFoldDB" id="A0A947D3P9"/>
<evidence type="ECO:0000313" key="5">
    <source>
        <dbReference type="Proteomes" id="UP000748108"/>
    </source>
</evidence>
<comment type="caution">
    <text evidence="4">The sequence shown here is derived from an EMBL/GenBank/DDBJ whole genome shotgun (WGS) entry which is preliminary data.</text>
</comment>
<dbReference type="InterPro" id="IPR000551">
    <property type="entry name" value="MerR-type_HTH_dom"/>
</dbReference>
<reference evidence="4" key="1">
    <citation type="journal article" date="2021" name="Microbiology">
        <title>Metagenomic Analysis of the Microbial Community in the Underground Coal Fire Area (Kemerovo Region, Russia) Revealed Predominance of Thermophilic Members of the Phyla Deinococcus-thermus, Aquificae, and Firmicutes.</title>
        <authorList>
            <person name="Kadnikov V."/>
            <person name="Mardanov A.V."/>
            <person name="Beletsky A.V."/>
            <person name="Karnachuk O.V."/>
            <person name="Ravin N.V."/>
        </authorList>
    </citation>
    <scope>NUCLEOTIDE SEQUENCE</scope>
    <source>
        <strain evidence="4">RBS10-49</strain>
    </source>
</reference>
<organism evidence="4 5">
    <name type="scientific">Hydrogenibacillus schlegelii</name>
    <name type="common">Bacillus schlegelii</name>
    <dbReference type="NCBI Taxonomy" id="1484"/>
    <lineage>
        <taxon>Bacteria</taxon>
        <taxon>Bacillati</taxon>
        <taxon>Bacillota</taxon>
        <taxon>Bacilli</taxon>
        <taxon>Bacillales</taxon>
        <taxon>Bacillales Family X. Incertae Sedis</taxon>
        <taxon>Hydrogenibacillus</taxon>
    </lineage>
</organism>
<evidence type="ECO:0000259" key="3">
    <source>
        <dbReference type="PROSITE" id="PS50937"/>
    </source>
</evidence>
<evidence type="ECO:0000256" key="2">
    <source>
        <dbReference type="SAM" id="MobiDB-lite"/>
    </source>
</evidence>
<name>A0A947D3P9_HYDSH</name>
<gene>
    <name evidence="4" type="ORF">KM312_12665</name>
</gene>
<dbReference type="GO" id="GO:0003677">
    <property type="term" value="F:DNA binding"/>
    <property type="evidence" value="ECO:0007669"/>
    <property type="project" value="InterPro"/>
</dbReference>
<dbReference type="Proteomes" id="UP000748108">
    <property type="component" value="Unassembled WGS sequence"/>
</dbReference>
<feature type="coiled-coil region" evidence="1">
    <location>
        <begin position="104"/>
        <end position="156"/>
    </location>
</feature>
<dbReference type="PROSITE" id="PS50937">
    <property type="entry name" value="HTH_MERR_2"/>
    <property type="match status" value="1"/>
</dbReference>
<dbReference type="EMBL" id="JAHHQF010000098">
    <property type="protein sequence ID" value="MBT9283466.1"/>
    <property type="molecule type" value="Genomic_DNA"/>
</dbReference>
<feature type="domain" description="HTH merR-type" evidence="3">
    <location>
        <begin position="32"/>
        <end position="72"/>
    </location>
</feature>
<dbReference type="GO" id="GO:0006355">
    <property type="term" value="P:regulation of DNA-templated transcription"/>
    <property type="evidence" value="ECO:0007669"/>
    <property type="project" value="InterPro"/>
</dbReference>
<dbReference type="Pfam" id="PF13411">
    <property type="entry name" value="MerR_1"/>
    <property type="match status" value="1"/>
</dbReference>
<keyword evidence="1" id="KW-0175">Coiled coil</keyword>
<proteinExistence type="predicted"/>
<dbReference type="InterPro" id="IPR009061">
    <property type="entry name" value="DNA-bd_dom_put_sf"/>
</dbReference>